<dbReference type="AlphaFoldDB" id="A0A8T8SJK0"/>
<name>A0A8T8SJK0_9BASI</name>
<dbReference type="Proteomes" id="UP000077521">
    <property type="component" value="Unassembled WGS sequence"/>
</dbReference>
<feature type="non-terminal residue" evidence="1">
    <location>
        <position position="1"/>
    </location>
</feature>
<dbReference type="EMBL" id="LWDF02001008">
    <property type="protein sequence ID" value="KAE8240705.1"/>
    <property type="molecule type" value="Genomic_DNA"/>
</dbReference>
<keyword evidence="2" id="KW-1185">Reference proteome</keyword>
<gene>
    <name evidence="1" type="ORF">A4X13_0g7637</name>
</gene>
<comment type="caution">
    <text evidence="1">The sequence shown here is derived from an EMBL/GenBank/DDBJ whole genome shotgun (WGS) entry which is preliminary data.</text>
</comment>
<evidence type="ECO:0000313" key="1">
    <source>
        <dbReference type="EMBL" id="KAE8240705.1"/>
    </source>
</evidence>
<protein>
    <submittedName>
        <fullName evidence="1">Uncharacterized protein</fullName>
    </submittedName>
</protein>
<accession>A0A8T8SJK0</accession>
<reference evidence="1" key="2">
    <citation type="journal article" date="2019" name="IMA Fungus">
        <title>Genome sequencing and comparison of five Tilletia species to identify candidate genes for the detection of regulated species infecting wheat.</title>
        <authorList>
            <person name="Nguyen H.D.T."/>
            <person name="Sultana T."/>
            <person name="Kesanakurti P."/>
            <person name="Hambleton S."/>
        </authorList>
    </citation>
    <scope>NUCLEOTIDE SEQUENCE</scope>
    <source>
        <strain evidence="1">DAOMC 236416</strain>
    </source>
</reference>
<sequence>ALQDNMSLETILLTLSSFNSDRI</sequence>
<organism evidence="1 2">
    <name type="scientific">Tilletia indica</name>
    <dbReference type="NCBI Taxonomy" id="43049"/>
    <lineage>
        <taxon>Eukaryota</taxon>
        <taxon>Fungi</taxon>
        <taxon>Dikarya</taxon>
        <taxon>Basidiomycota</taxon>
        <taxon>Ustilaginomycotina</taxon>
        <taxon>Exobasidiomycetes</taxon>
        <taxon>Tilletiales</taxon>
        <taxon>Tilletiaceae</taxon>
        <taxon>Tilletia</taxon>
    </lineage>
</organism>
<reference evidence="1" key="1">
    <citation type="submission" date="2016-04" db="EMBL/GenBank/DDBJ databases">
        <authorList>
            <person name="Nguyen H.D."/>
            <person name="Samba Siva P."/>
            <person name="Cullis J."/>
            <person name="Levesque C.A."/>
            <person name="Hambleton S."/>
        </authorList>
    </citation>
    <scope>NUCLEOTIDE SEQUENCE</scope>
    <source>
        <strain evidence="1">DAOMC 236416</strain>
    </source>
</reference>
<evidence type="ECO:0000313" key="2">
    <source>
        <dbReference type="Proteomes" id="UP000077521"/>
    </source>
</evidence>
<proteinExistence type="predicted"/>